<dbReference type="AlphaFoldDB" id="A0A6C0EQG5"/>
<reference evidence="1" key="1">
    <citation type="journal article" date="2020" name="Nature">
        <title>Giant virus diversity and host interactions through global metagenomics.</title>
        <authorList>
            <person name="Schulz F."/>
            <person name="Roux S."/>
            <person name="Paez-Espino D."/>
            <person name="Jungbluth S."/>
            <person name="Walsh D.A."/>
            <person name="Denef V.J."/>
            <person name="McMahon K.D."/>
            <person name="Konstantinidis K.T."/>
            <person name="Eloe-Fadrosh E.A."/>
            <person name="Kyrpides N.C."/>
            <person name="Woyke T."/>
        </authorList>
    </citation>
    <scope>NUCLEOTIDE SEQUENCE</scope>
    <source>
        <strain evidence="1">GVMAG-M-3300009155-2</strain>
    </source>
</reference>
<protein>
    <submittedName>
        <fullName evidence="1">Uncharacterized protein</fullName>
    </submittedName>
</protein>
<name>A0A6C0EQG5_9ZZZZ</name>
<sequence length="435" mass="49751">MGNTISTNSNKPSGEENKKDFGNFYDIIDYIATYYILTMDFKSLSKLSEQAYCDKLVILTSDIIKRYFNDMEITYMAQRIKNGVEINQLDKDKVIFLNKDQLDSLDVSNDTNKSIKKKRVCIGIAKFYVKIAHIFAAIVTTINPVYTYKDENGDTVKKTLLEKDTIPKNVTRQLYKLNICDNRIRALKKTQAVDASNGDISINPKICDINLDNAGQIKNLSNEPGITELMRLYLDDNYDYSTGAFNGMSETTKSQFMSDLKTFYTAFTGNETMPAEITKFSDIKLRDYNTKQGCQGTNPIFKNKYTMNKNDKLFIAYADNIKKMVQTASDNQSKLLSVINDLFTYVIDPYTNKKKIRVNPKLTEEMLQNAIEKTRKLIVDLYVRCELDYVNGVKIYEAIVESKILETTQKQIDSLKTEASKIITQTKESTIPTNK</sequence>
<dbReference type="EMBL" id="MN738919">
    <property type="protein sequence ID" value="QHT31424.1"/>
    <property type="molecule type" value="Genomic_DNA"/>
</dbReference>
<evidence type="ECO:0000313" key="1">
    <source>
        <dbReference type="EMBL" id="QHT31424.1"/>
    </source>
</evidence>
<accession>A0A6C0EQG5</accession>
<proteinExistence type="predicted"/>
<organism evidence="1">
    <name type="scientific">viral metagenome</name>
    <dbReference type="NCBI Taxonomy" id="1070528"/>
    <lineage>
        <taxon>unclassified sequences</taxon>
        <taxon>metagenomes</taxon>
        <taxon>organismal metagenomes</taxon>
    </lineage>
</organism>